<organism evidence="1">
    <name type="scientific">hydrothermal vent metagenome</name>
    <dbReference type="NCBI Taxonomy" id="652676"/>
    <lineage>
        <taxon>unclassified sequences</taxon>
        <taxon>metagenomes</taxon>
        <taxon>ecological metagenomes</taxon>
    </lineage>
</organism>
<accession>A0A3B0VD17</accession>
<sequence length="93" mass="9848">MGLNKKQQQVTKMNKIIISKTTKLMALLLFLISSSVQAMPKVNFIDQSNAANSDIPVTFGQVFAVGDVPAGMSVNLVAGATSLATQVDIKATH</sequence>
<proteinExistence type="predicted"/>
<protein>
    <submittedName>
        <fullName evidence="1">Uncharacterized protein</fullName>
    </submittedName>
</protein>
<reference evidence="1" key="1">
    <citation type="submission" date="2018-06" db="EMBL/GenBank/DDBJ databases">
        <authorList>
            <person name="Zhirakovskaya E."/>
        </authorList>
    </citation>
    <scope>NUCLEOTIDE SEQUENCE</scope>
</reference>
<evidence type="ECO:0000313" key="1">
    <source>
        <dbReference type="EMBL" id="VAW34759.1"/>
    </source>
</evidence>
<dbReference type="AlphaFoldDB" id="A0A3B0VD17"/>
<dbReference type="EMBL" id="UOEW01000081">
    <property type="protein sequence ID" value="VAW34759.1"/>
    <property type="molecule type" value="Genomic_DNA"/>
</dbReference>
<name>A0A3B0VD17_9ZZZZ</name>
<feature type="non-terminal residue" evidence="1">
    <location>
        <position position="93"/>
    </location>
</feature>
<gene>
    <name evidence="1" type="ORF">MNBD_GAMMA01-34</name>
</gene>